<organism evidence="2">
    <name type="scientific">marine sediment metagenome</name>
    <dbReference type="NCBI Taxonomy" id="412755"/>
    <lineage>
        <taxon>unclassified sequences</taxon>
        <taxon>metagenomes</taxon>
        <taxon>ecological metagenomes</taxon>
    </lineage>
</organism>
<keyword evidence="1" id="KW-0472">Membrane</keyword>
<feature type="non-terminal residue" evidence="2">
    <location>
        <position position="1"/>
    </location>
</feature>
<feature type="transmembrane region" description="Helical" evidence="1">
    <location>
        <begin position="16"/>
        <end position="36"/>
    </location>
</feature>
<dbReference type="AlphaFoldDB" id="X1BNZ1"/>
<sequence length="47" mass="5426">DYALTDSKFNKNSNKILAGLLWGIPIIIILIVRLVLPIKYFYRIAFS</sequence>
<evidence type="ECO:0000313" key="2">
    <source>
        <dbReference type="EMBL" id="GAG96715.1"/>
    </source>
</evidence>
<comment type="caution">
    <text evidence="2">The sequence shown here is derived from an EMBL/GenBank/DDBJ whole genome shotgun (WGS) entry which is preliminary data.</text>
</comment>
<name>X1BNZ1_9ZZZZ</name>
<keyword evidence="1" id="KW-1133">Transmembrane helix</keyword>
<reference evidence="2" key="1">
    <citation type="journal article" date="2014" name="Front. Microbiol.">
        <title>High frequency of phylogenetically diverse reductive dehalogenase-homologous genes in deep subseafloor sedimentary metagenomes.</title>
        <authorList>
            <person name="Kawai M."/>
            <person name="Futagami T."/>
            <person name="Toyoda A."/>
            <person name="Takaki Y."/>
            <person name="Nishi S."/>
            <person name="Hori S."/>
            <person name="Arai W."/>
            <person name="Tsubouchi T."/>
            <person name="Morono Y."/>
            <person name="Uchiyama I."/>
            <person name="Ito T."/>
            <person name="Fujiyama A."/>
            <person name="Inagaki F."/>
            <person name="Takami H."/>
        </authorList>
    </citation>
    <scope>NUCLEOTIDE SEQUENCE</scope>
    <source>
        <strain evidence="2">Expedition CK06-06</strain>
    </source>
</reference>
<dbReference type="EMBL" id="BART01021148">
    <property type="protein sequence ID" value="GAG96715.1"/>
    <property type="molecule type" value="Genomic_DNA"/>
</dbReference>
<proteinExistence type="predicted"/>
<keyword evidence="1" id="KW-0812">Transmembrane</keyword>
<evidence type="ECO:0000256" key="1">
    <source>
        <dbReference type="SAM" id="Phobius"/>
    </source>
</evidence>
<gene>
    <name evidence="2" type="ORF">S01H4_39102</name>
</gene>
<protein>
    <submittedName>
        <fullName evidence="2">Uncharacterized protein</fullName>
    </submittedName>
</protein>
<accession>X1BNZ1</accession>